<dbReference type="FunFam" id="2.60.40.790:FF:000001">
    <property type="entry name" value="Nuclear migration protein nudC"/>
    <property type="match status" value="1"/>
</dbReference>
<dbReference type="STRING" id="29730.A0A0D2RK43"/>
<dbReference type="SUPFAM" id="SSF49764">
    <property type="entry name" value="HSP20-like chaperones"/>
    <property type="match status" value="1"/>
</dbReference>
<protein>
    <recommendedName>
        <fullName evidence="5">CS domain-containing protein</fullName>
    </recommendedName>
</protein>
<evidence type="ECO:0000256" key="3">
    <source>
        <dbReference type="ARBA" id="ARBA00053226"/>
    </source>
</evidence>
<dbReference type="OMA" id="VCESYWT"/>
<name>A0A0D2RK43_GOSRA</name>
<dbReference type="GO" id="GO:0005737">
    <property type="term" value="C:cytoplasm"/>
    <property type="evidence" value="ECO:0007669"/>
    <property type="project" value="TreeGrafter"/>
</dbReference>
<reference evidence="6 8" key="1">
    <citation type="journal article" date="2012" name="Nature">
        <title>Repeated polyploidization of Gossypium genomes and the evolution of spinnable cotton fibres.</title>
        <authorList>
            <person name="Paterson A.H."/>
            <person name="Wendel J.F."/>
            <person name="Gundlach H."/>
            <person name="Guo H."/>
            <person name="Jenkins J."/>
            <person name="Jin D."/>
            <person name="Llewellyn D."/>
            <person name="Showmaker K.C."/>
            <person name="Shu S."/>
            <person name="Udall J."/>
            <person name="Yoo M.J."/>
            <person name="Byers R."/>
            <person name="Chen W."/>
            <person name="Doron-Faigenboim A."/>
            <person name="Duke M.V."/>
            <person name="Gong L."/>
            <person name="Grimwood J."/>
            <person name="Grover C."/>
            <person name="Grupp K."/>
            <person name="Hu G."/>
            <person name="Lee T.H."/>
            <person name="Li J."/>
            <person name="Lin L."/>
            <person name="Liu T."/>
            <person name="Marler B.S."/>
            <person name="Page J.T."/>
            <person name="Roberts A.W."/>
            <person name="Romanel E."/>
            <person name="Sanders W.S."/>
            <person name="Szadkowski E."/>
            <person name="Tan X."/>
            <person name="Tang H."/>
            <person name="Xu C."/>
            <person name="Wang J."/>
            <person name="Wang Z."/>
            <person name="Zhang D."/>
            <person name="Zhang L."/>
            <person name="Ashrafi H."/>
            <person name="Bedon F."/>
            <person name="Bowers J.E."/>
            <person name="Brubaker C.L."/>
            <person name="Chee P.W."/>
            <person name="Das S."/>
            <person name="Gingle A.R."/>
            <person name="Haigler C.H."/>
            <person name="Harker D."/>
            <person name="Hoffmann L.V."/>
            <person name="Hovav R."/>
            <person name="Jones D.C."/>
            <person name="Lemke C."/>
            <person name="Mansoor S."/>
            <person name="ur Rahman M."/>
            <person name="Rainville L.N."/>
            <person name="Rambani A."/>
            <person name="Reddy U.K."/>
            <person name="Rong J.K."/>
            <person name="Saranga Y."/>
            <person name="Scheffler B.E."/>
            <person name="Scheffler J.A."/>
            <person name="Stelly D.M."/>
            <person name="Triplett B.A."/>
            <person name="Van Deynze A."/>
            <person name="Vaslin M.F."/>
            <person name="Waghmare V.N."/>
            <person name="Walford S.A."/>
            <person name="Wright R.J."/>
            <person name="Zaki E.A."/>
            <person name="Zhang T."/>
            <person name="Dennis E.S."/>
            <person name="Mayer K.F."/>
            <person name="Peterson D.G."/>
            <person name="Rokhsar D.S."/>
            <person name="Wang X."/>
            <person name="Schmutz J."/>
        </authorList>
    </citation>
    <scope>NUCLEOTIDE SEQUENCE [LARGE SCALE GENOMIC DNA]</scope>
</reference>
<dbReference type="OrthoDB" id="416217at2759"/>
<dbReference type="InterPro" id="IPR007052">
    <property type="entry name" value="CS_dom"/>
</dbReference>
<dbReference type="Gene3D" id="2.60.40.790">
    <property type="match status" value="1"/>
</dbReference>
<proteinExistence type="predicted"/>
<dbReference type="GO" id="GO:0051082">
    <property type="term" value="F:unfolded protein binding"/>
    <property type="evidence" value="ECO:0007669"/>
    <property type="project" value="TreeGrafter"/>
</dbReference>
<dbReference type="AlphaFoldDB" id="A0A0D2RK43"/>
<dbReference type="KEGG" id="gra:105762254"/>
<dbReference type="eggNOG" id="KOG2265">
    <property type="taxonomic scope" value="Eukaryota"/>
</dbReference>
<feature type="domain" description="CS" evidence="5">
    <location>
        <begin position="112"/>
        <end position="201"/>
    </location>
</feature>
<comment type="function">
    <text evidence="3">Small heat shock protein required for the establishment of auxin gradients and for patterning of the apical domain of the embryo. Involved in the specification of the cotyledon primordia. Also required for normal inflorescence and floral meristem function, normal developmental patterning and thermotolerance. Acts as a molecular chaperone.</text>
</comment>
<evidence type="ECO:0000313" key="7">
    <source>
        <dbReference type="EMBL" id="MBA0593214.1"/>
    </source>
</evidence>
<dbReference type="Gramene" id="KJB51523">
    <property type="protein sequence ID" value="KJB51523"/>
    <property type="gene ID" value="B456_008G220200"/>
</dbReference>
<feature type="region of interest" description="Disordered" evidence="4">
    <location>
        <begin position="65"/>
        <end position="111"/>
    </location>
</feature>
<evidence type="ECO:0000313" key="9">
    <source>
        <dbReference type="Proteomes" id="UP000593578"/>
    </source>
</evidence>
<keyword evidence="2" id="KW-0963">Cytoplasm</keyword>
<dbReference type="PROSITE" id="PS51203">
    <property type="entry name" value="CS"/>
    <property type="match status" value="1"/>
</dbReference>
<dbReference type="GO" id="GO:0006950">
    <property type="term" value="P:response to stress"/>
    <property type="evidence" value="ECO:0007669"/>
    <property type="project" value="UniProtKB-ARBA"/>
</dbReference>
<evidence type="ECO:0000256" key="1">
    <source>
        <dbReference type="ARBA" id="ARBA00004463"/>
    </source>
</evidence>
<dbReference type="EMBL" id="CM001747">
    <property type="protein sequence ID" value="KJB51523.1"/>
    <property type="molecule type" value="Genomic_DNA"/>
</dbReference>
<dbReference type="PANTHER" id="PTHR12356">
    <property type="entry name" value="NUCLEAR MOVEMENT PROTEIN NUDC"/>
    <property type="match status" value="1"/>
</dbReference>
<reference evidence="7" key="3">
    <citation type="submission" date="2020-04" db="EMBL/GenBank/DDBJ databases">
        <authorList>
            <person name="Grover C.E."/>
            <person name="Arick M.A. II"/>
            <person name="Thrash A."/>
            <person name="Conover J.L."/>
            <person name="Sanders W.S."/>
            <person name="Peterson D.G."/>
            <person name="Scheffler J.A."/>
            <person name="Scheffler B.E."/>
            <person name="Wendel J.F."/>
        </authorList>
    </citation>
    <scope>NUCLEOTIDE SEQUENCE</scope>
    <source>
        <strain evidence="7">8</strain>
        <tissue evidence="7">Leaf</tissue>
    </source>
</reference>
<dbReference type="CDD" id="cd06467">
    <property type="entry name" value="p23_NUDC_like"/>
    <property type="match status" value="1"/>
</dbReference>
<reference evidence="7 9" key="2">
    <citation type="journal article" date="2019" name="Genome Biol. Evol.">
        <title>Insights into the evolution of the New World diploid cottons (Gossypium, subgenus Houzingenia) based on genome sequencing.</title>
        <authorList>
            <person name="Grover C.E."/>
            <person name="Arick M.A. 2nd"/>
            <person name="Thrash A."/>
            <person name="Conover J.L."/>
            <person name="Sanders W.S."/>
            <person name="Peterson D.G."/>
            <person name="Frelichowski J.E."/>
            <person name="Scheffler J.A."/>
            <person name="Scheffler B.E."/>
            <person name="Wendel J.F."/>
        </authorList>
    </citation>
    <scope>NUCLEOTIDE SEQUENCE [LARGE SCALE GENOMIC DNA]</scope>
    <source>
        <strain evidence="7">8</strain>
        <tissue evidence="7">Leaf</tissue>
    </source>
</reference>
<evidence type="ECO:0000313" key="6">
    <source>
        <dbReference type="EMBL" id="KJB51523.1"/>
    </source>
</evidence>
<dbReference type="InterPro" id="IPR008978">
    <property type="entry name" value="HSP20-like_chaperone"/>
</dbReference>
<dbReference type="Pfam" id="PF04969">
    <property type="entry name" value="CS"/>
    <property type="match status" value="1"/>
</dbReference>
<dbReference type="Proteomes" id="UP000593578">
    <property type="component" value="Unassembled WGS sequence"/>
</dbReference>
<dbReference type="Proteomes" id="UP000032304">
    <property type="component" value="Chromosome 8"/>
</dbReference>
<comment type="subcellular location">
    <subcellularLocation>
        <location evidence="1">Cytoplasmic granule</location>
    </subcellularLocation>
</comment>
<dbReference type="InterPro" id="IPR037898">
    <property type="entry name" value="NudC_fam"/>
</dbReference>
<evidence type="ECO:0000256" key="2">
    <source>
        <dbReference type="ARBA" id="ARBA00022490"/>
    </source>
</evidence>
<feature type="compositionally biased region" description="Basic and acidic residues" evidence="4">
    <location>
        <begin position="84"/>
        <end position="103"/>
    </location>
</feature>
<dbReference type="PANTHER" id="PTHR12356:SF3">
    <property type="entry name" value="NUCLEAR MIGRATION PROTEIN NUDC"/>
    <property type="match status" value="1"/>
</dbReference>
<evidence type="ECO:0000313" key="8">
    <source>
        <dbReference type="Proteomes" id="UP000032304"/>
    </source>
</evidence>
<dbReference type="GO" id="GO:0006457">
    <property type="term" value="P:protein folding"/>
    <property type="evidence" value="ECO:0007669"/>
    <property type="project" value="TreeGrafter"/>
</dbReference>
<accession>A0A0D2RK43</accession>
<keyword evidence="8" id="KW-1185">Reference proteome</keyword>
<evidence type="ECO:0000259" key="5">
    <source>
        <dbReference type="PROSITE" id="PS51203"/>
    </source>
</evidence>
<gene>
    <name evidence="6" type="ORF">B456_008G220200</name>
    <name evidence="7" type="ORF">Gorai_010169</name>
</gene>
<sequence>MEVDDGNESKPSASPVAFSSVFDPSNPIGFFKSAFAFASQMAADIFDDNQEDKMENKILSLLDDIKKRKREKKDESEEEEEDAENKRWRASEADTKKPSHDDPLPPNKNNGLDMKNYSWSQTLGDVMVQVPVPLGTKKKLVICDIKNTSLRVGVKGQPLLIDDELFQAVKVCESYWTLEDNETVTILLSKCNPWEWWKSVVKGDRGIDTSRCEPGLRRLDGLGYEAERHMRKLLFDYGQKCKGLPTSDNCPEVLQKFIVHHPYLNLPPQSK</sequence>
<evidence type="ECO:0000256" key="4">
    <source>
        <dbReference type="SAM" id="MobiDB-lite"/>
    </source>
</evidence>
<dbReference type="EMBL" id="JABEZZ010000008">
    <property type="protein sequence ID" value="MBA0593214.1"/>
    <property type="molecule type" value="Genomic_DNA"/>
</dbReference>
<organism evidence="6 8">
    <name type="scientific">Gossypium raimondii</name>
    <name type="common">Peruvian cotton</name>
    <name type="synonym">Gossypium klotzschianum subsp. raimondii</name>
    <dbReference type="NCBI Taxonomy" id="29730"/>
    <lineage>
        <taxon>Eukaryota</taxon>
        <taxon>Viridiplantae</taxon>
        <taxon>Streptophyta</taxon>
        <taxon>Embryophyta</taxon>
        <taxon>Tracheophyta</taxon>
        <taxon>Spermatophyta</taxon>
        <taxon>Magnoliopsida</taxon>
        <taxon>eudicotyledons</taxon>
        <taxon>Gunneridae</taxon>
        <taxon>Pentapetalae</taxon>
        <taxon>rosids</taxon>
        <taxon>malvids</taxon>
        <taxon>Malvales</taxon>
        <taxon>Malvaceae</taxon>
        <taxon>Malvoideae</taxon>
        <taxon>Gossypium</taxon>
    </lineage>
</organism>